<dbReference type="SUPFAM" id="SSF46626">
    <property type="entry name" value="Cytochrome c"/>
    <property type="match status" value="1"/>
</dbReference>
<evidence type="ECO:0000256" key="4">
    <source>
        <dbReference type="ARBA" id="ARBA00022723"/>
    </source>
</evidence>
<dbReference type="EMBL" id="UINC01011233">
    <property type="protein sequence ID" value="SVA49671.1"/>
    <property type="molecule type" value="Genomic_DNA"/>
</dbReference>
<dbReference type="PANTHER" id="PTHR32303:SF20">
    <property type="entry name" value="QUINOPROTEIN ETHANOL DEHYDROGENASE"/>
    <property type="match status" value="1"/>
</dbReference>
<evidence type="ECO:0000313" key="10">
    <source>
        <dbReference type="EMBL" id="SVA49671.1"/>
    </source>
</evidence>
<comment type="similarity">
    <text evidence="2">Belongs to the bacterial PQQ dehydrogenase family.</text>
</comment>
<keyword evidence="8" id="KW-0472">Membrane</keyword>
<evidence type="ECO:0000256" key="3">
    <source>
        <dbReference type="ARBA" id="ARBA00022617"/>
    </source>
</evidence>
<evidence type="ECO:0000259" key="9">
    <source>
        <dbReference type="PROSITE" id="PS51007"/>
    </source>
</evidence>
<evidence type="ECO:0000256" key="6">
    <source>
        <dbReference type="ARBA" id="ARBA00023002"/>
    </source>
</evidence>
<dbReference type="Gene3D" id="2.140.10.10">
    <property type="entry name" value="Quinoprotein alcohol dehydrogenase-like superfamily"/>
    <property type="match status" value="1"/>
</dbReference>
<dbReference type="SMART" id="SM00564">
    <property type="entry name" value="PQQ"/>
    <property type="match status" value="5"/>
</dbReference>
<organism evidence="10">
    <name type="scientific">marine metagenome</name>
    <dbReference type="NCBI Taxonomy" id="408172"/>
    <lineage>
        <taxon>unclassified sequences</taxon>
        <taxon>metagenomes</taxon>
        <taxon>ecological metagenomes</taxon>
    </lineage>
</organism>
<keyword evidence="5" id="KW-0732">Signal</keyword>
<dbReference type="InterPro" id="IPR036909">
    <property type="entry name" value="Cyt_c-like_dom_sf"/>
</dbReference>
<keyword evidence="8" id="KW-1133">Transmembrane helix</keyword>
<accession>A0A381WBJ8</accession>
<dbReference type="GO" id="GO:0046872">
    <property type="term" value="F:metal ion binding"/>
    <property type="evidence" value="ECO:0007669"/>
    <property type="project" value="UniProtKB-KW"/>
</dbReference>
<proteinExistence type="inferred from homology"/>
<sequence>MSKGTRVGVGGPRWLGADFVAAVVRLAVAVLIVMSVVVATAQPPSADGTFTTNQAASGWSVYGVQCAECHGSALEGMVHAPPLSGVDFLNSWAGQTTDELLAYLRDEMPPGQAGSLSEQSYVGLVAYLLESNGAVPGERTLTTDSGVVIGDAADISEARRAAQAGERLRRRSSRFVNREVPHELAPVTDAMLADPPPEDWLSWRRTRNGHGYSPLDQVTRNNVADLTLAWSISIRPGNHQTTPLVHDGVMFLANPGNVVQAIDAATGDVIWVYRAQLPEDARAGATRTLAFYADKIFLATADAAVVALDARTGAEVWRTVKTDYTQGFRQNAGPVIANGVVITGTNGCDRYTEQSCFITGHDPDTGEELWRTSTIALPGDPNDASWGDTPTYLRAGGDAWIPGSYDSDLGLFYIGTAQAKPWVAASRGMTTRQDALYTNSTLALNPSTGQVRWYFQHAPGETLDLDIVYERVLVDVDDEKWLFTIGKDGILWKLDRRTGAFVALRETVHQDIFESIDRTTGELTYRENLQDMAIGERVFACPSLLGGHNWQASAYHPGTGALVIPLHQACMYLTGREVEFIEGGGGTAGRYELLEMPGSNGNVGKLAAYDVQTMEELWSHEQRSPFLTSALTTAGGLVFAGDGARYYQAFDVETGEVLWKTRLAASAHGYPITYEAGGRQFIAVPAALGGVFRSLTANLSPEIYQPEGGNALFVFALPE</sequence>
<keyword evidence="4" id="KW-0479">Metal-binding</keyword>
<evidence type="ECO:0000256" key="2">
    <source>
        <dbReference type="ARBA" id="ARBA00008156"/>
    </source>
</evidence>
<dbReference type="GO" id="GO:0016491">
    <property type="term" value="F:oxidoreductase activity"/>
    <property type="evidence" value="ECO:0007669"/>
    <property type="project" value="UniProtKB-KW"/>
</dbReference>
<name>A0A381WBJ8_9ZZZZ</name>
<feature type="domain" description="Cytochrome c" evidence="9">
    <location>
        <begin position="53"/>
        <end position="132"/>
    </location>
</feature>
<keyword evidence="3" id="KW-0349">Heme</keyword>
<evidence type="ECO:0000256" key="7">
    <source>
        <dbReference type="ARBA" id="ARBA00023004"/>
    </source>
</evidence>
<keyword evidence="7" id="KW-0408">Iron</keyword>
<keyword evidence="6" id="KW-0560">Oxidoreductase</keyword>
<dbReference type="InterPro" id="IPR002372">
    <property type="entry name" value="PQQ_rpt_dom"/>
</dbReference>
<dbReference type="SUPFAM" id="SSF50998">
    <property type="entry name" value="Quinoprotein alcohol dehydrogenase-like"/>
    <property type="match status" value="1"/>
</dbReference>
<evidence type="ECO:0000256" key="8">
    <source>
        <dbReference type="SAM" id="Phobius"/>
    </source>
</evidence>
<evidence type="ECO:0000256" key="1">
    <source>
        <dbReference type="ARBA" id="ARBA00001931"/>
    </source>
</evidence>
<dbReference type="Gene3D" id="1.10.760.10">
    <property type="entry name" value="Cytochrome c-like domain"/>
    <property type="match status" value="1"/>
</dbReference>
<protein>
    <recommendedName>
        <fullName evidence="9">Cytochrome c domain-containing protein</fullName>
    </recommendedName>
</protein>
<dbReference type="Pfam" id="PF13442">
    <property type="entry name" value="Cytochrome_CBB3"/>
    <property type="match status" value="1"/>
</dbReference>
<reference evidence="10" key="1">
    <citation type="submission" date="2018-05" db="EMBL/GenBank/DDBJ databases">
        <authorList>
            <person name="Lanie J.A."/>
            <person name="Ng W.-L."/>
            <person name="Kazmierczak K.M."/>
            <person name="Andrzejewski T.M."/>
            <person name="Davidsen T.M."/>
            <person name="Wayne K.J."/>
            <person name="Tettelin H."/>
            <person name="Glass J.I."/>
            <person name="Rusch D."/>
            <person name="Podicherti R."/>
            <person name="Tsui H.-C.T."/>
            <person name="Winkler M.E."/>
        </authorList>
    </citation>
    <scope>NUCLEOTIDE SEQUENCE</scope>
</reference>
<dbReference type="PROSITE" id="PS51007">
    <property type="entry name" value="CYTC"/>
    <property type="match status" value="1"/>
</dbReference>
<dbReference type="AlphaFoldDB" id="A0A381WBJ8"/>
<dbReference type="InterPro" id="IPR018391">
    <property type="entry name" value="PQQ_b-propeller_rpt"/>
</dbReference>
<dbReference type="GO" id="GO:0020037">
    <property type="term" value="F:heme binding"/>
    <property type="evidence" value="ECO:0007669"/>
    <property type="project" value="InterPro"/>
</dbReference>
<gene>
    <name evidence="10" type="ORF">METZ01_LOCUS102525</name>
</gene>
<dbReference type="Pfam" id="PF01011">
    <property type="entry name" value="PQQ"/>
    <property type="match status" value="2"/>
</dbReference>
<keyword evidence="8" id="KW-0812">Transmembrane</keyword>
<evidence type="ECO:0000256" key="5">
    <source>
        <dbReference type="ARBA" id="ARBA00022729"/>
    </source>
</evidence>
<dbReference type="InterPro" id="IPR009056">
    <property type="entry name" value="Cyt_c-like_dom"/>
</dbReference>
<comment type="cofactor">
    <cofactor evidence="1">
        <name>pyrroloquinoline quinone</name>
        <dbReference type="ChEBI" id="CHEBI:58442"/>
    </cofactor>
</comment>
<dbReference type="InterPro" id="IPR011047">
    <property type="entry name" value="Quinoprotein_ADH-like_sf"/>
</dbReference>
<feature type="transmembrane region" description="Helical" evidence="8">
    <location>
        <begin position="20"/>
        <end position="41"/>
    </location>
</feature>
<dbReference type="GO" id="GO:0009055">
    <property type="term" value="F:electron transfer activity"/>
    <property type="evidence" value="ECO:0007669"/>
    <property type="project" value="InterPro"/>
</dbReference>
<dbReference type="PANTHER" id="PTHR32303">
    <property type="entry name" value="QUINOPROTEIN ALCOHOL DEHYDROGENASE (CYTOCHROME C)"/>
    <property type="match status" value="1"/>
</dbReference>